<gene>
    <name evidence="2" type="ORF">JX265_010119</name>
</gene>
<accession>A0A9P9WEY6</accession>
<keyword evidence="1" id="KW-0472">Membrane</keyword>
<keyword evidence="3" id="KW-1185">Reference proteome</keyword>
<feature type="transmembrane region" description="Helical" evidence="1">
    <location>
        <begin position="300"/>
        <end position="319"/>
    </location>
</feature>
<reference evidence="2" key="1">
    <citation type="submission" date="2021-03" db="EMBL/GenBank/DDBJ databases">
        <title>Revisited historic fungal species revealed as producer of novel bioactive compounds through whole genome sequencing and comparative genomics.</title>
        <authorList>
            <person name="Vignolle G.A."/>
            <person name="Hochenegger N."/>
            <person name="Mach R.L."/>
            <person name="Mach-Aigner A.R."/>
            <person name="Javad Rahimi M."/>
            <person name="Salim K.A."/>
            <person name="Chan C.M."/>
            <person name="Lim L.B.L."/>
            <person name="Cai F."/>
            <person name="Druzhinina I.S."/>
            <person name="U'Ren J.M."/>
            <person name="Derntl C."/>
        </authorList>
    </citation>
    <scope>NUCLEOTIDE SEQUENCE</scope>
    <source>
        <strain evidence="2">TUCIM 5799</strain>
    </source>
</reference>
<dbReference type="EMBL" id="JAFIMR010000032">
    <property type="protein sequence ID" value="KAI1860195.1"/>
    <property type="molecule type" value="Genomic_DNA"/>
</dbReference>
<evidence type="ECO:0000256" key="1">
    <source>
        <dbReference type="SAM" id="Phobius"/>
    </source>
</evidence>
<feature type="transmembrane region" description="Helical" evidence="1">
    <location>
        <begin position="155"/>
        <end position="177"/>
    </location>
</feature>
<name>A0A9P9WEY6_9PEZI</name>
<protein>
    <submittedName>
        <fullName evidence="2">Uncharacterized protein</fullName>
    </submittedName>
</protein>
<dbReference type="AlphaFoldDB" id="A0A9P9WEY6"/>
<keyword evidence="1" id="KW-0812">Transmembrane</keyword>
<organism evidence="2 3">
    <name type="scientific">Neoarthrinium moseri</name>
    <dbReference type="NCBI Taxonomy" id="1658444"/>
    <lineage>
        <taxon>Eukaryota</taxon>
        <taxon>Fungi</taxon>
        <taxon>Dikarya</taxon>
        <taxon>Ascomycota</taxon>
        <taxon>Pezizomycotina</taxon>
        <taxon>Sordariomycetes</taxon>
        <taxon>Xylariomycetidae</taxon>
        <taxon>Amphisphaeriales</taxon>
        <taxon>Apiosporaceae</taxon>
        <taxon>Neoarthrinium</taxon>
    </lineage>
</organism>
<evidence type="ECO:0000313" key="2">
    <source>
        <dbReference type="EMBL" id="KAI1860195.1"/>
    </source>
</evidence>
<evidence type="ECO:0000313" key="3">
    <source>
        <dbReference type="Proteomes" id="UP000829685"/>
    </source>
</evidence>
<comment type="caution">
    <text evidence="2">The sequence shown here is derived from an EMBL/GenBank/DDBJ whole genome shotgun (WGS) entry which is preliminary data.</text>
</comment>
<proteinExistence type="predicted"/>
<feature type="transmembrane region" description="Helical" evidence="1">
    <location>
        <begin position="375"/>
        <end position="397"/>
    </location>
</feature>
<feature type="transmembrane region" description="Helical" evidence="1">
    <location>
        <begin position="247"/>
        <end position="280"/>
    </location>
</feature>
<feature type="transmembrane region" description="Helical" evidence="1">
    <location>
        <begin position="426"/>
        <end position="447"/>
    </location>
</feature>
<dbReference type="Proteomes" id="UP000829685">
    <property type="component" value="Unassembled WGS sequence"/>
</dbReference>
<keyword evidence="1" id="KW-1133">Transmembrane helix</keyword>
<sequence length="515" mass="57982">MSNSYKVWAKWTAPALNSLTVGGNGSSCFAIADWVVEILGTSEENAGDMAVILNFLQSLIPRDWPHSNKTVIYHEQLMTWYFGVWLNDTYYDRNRDALDGLYEKIFATGTTCFNYETGTYRICERLQVQGDPDVLGRGMVATYIIGMDHKRLHNLLFFIDILSTTSAASLATLYLPILTLGQLRLLKGERSILQNLGFGRLVTVFEDSLDGFLDAALVFASAILGATITRFHHIWYPSGPVEADDFLVLPAIASVVAAILSVFICLTLQTVATIITTTTIKTAATARTATTTQTTAKHPQWGALRLFLWTFVIVLSFILESKSISGLTDGGFDTNGIPSSINLPGDVTNRVDLWRNHCDDFNLVMLLKKLIKIGFGLQAVNLIWYLKTLFTMAFTVYSHQRPVPKWARYIFERLTPSENAWETISLGLRTLMGTICVVAMWVLIDYFMKYRRSFRAAASDSDKDSEWSFGQVLALAQWAPTILTFIDILLRRLKQPYQTVHETRDEEMELFTART</sequence>